<gene>
    <name evidence="1" type="ORF">Slin15195_G090780</name>
</gene>
<dbReference type="EMBL" id="CP099424">
    <property type="protein sequence ID" value="USW55759.1"/>
    <property type="molecule type" value="Genomic_DNA"/>
</dbReference>
<protein>
    <submittedName>
        <fullName evidence="1">Leucine-rich repeat domain superfamily</fullName>
    </submittedName>
</protein>
<reference evidence="1" key="1">
    <citation type="submission" date="2022-06" db="EMBL/GenBank/DDBJ databases">
        <title>Complete genome sequences of two strains of the flax pathogen Septoria linicola.</title>
        <authorList>
            <person name="Lapalu N."/>
            <person name="Simon A."/>
            <person name="Demenou B."/>
            <person name="Paumier D."/>
            <person name="Guillot M.-P."/>
            <person name="Gout L."/>
            <person name="Valade R."/>
        </authorList>
    </citation>
    <scope>NUCLEOTIDE SEQUENCE</scope>
    <source>
        <strain evidence="1">SE15195</strain>
    </source>
</reference>
<dbReference type="InterPro" id="IPR032675">
    <property type="entry name" value="LRR_dom_sf"/>
</dbReference>
<evidence type="ECO:0000313" key="2">
    <source>
        <dbReference type="Proteomes" id="UP001056384"/>
    </source>
</evidence>
<accession>A0A9Q9AUR2</accession>
<organism evidence="1 2">
    <name type="scientific">Septoria linicola</name>
    <dbReference type="NCBI Taxonomy" id="215465"/>
    <lineage>
        <taxon>Eukaryota</taxon>
        <taxon>Fungi</taxon>
        <taxon>Dikarya</taxon>
        <taxon>Ascomycota</taxon>
        <taxon>Pezizomycotina</taxon>
        <taxon>Dothideomycetes</taxon>
        <taxon>Dothideomycetidae</taxon>
        <taxon>Mycosphaerellales</taxon>
        <taxon>Mycosphaerellaceae</taxon>
        <taxon>Septoria</taxon>
    </lineage>
</organism>
<name>A0A9Q9AUR2_9PEZI</name>
<dbReference type="AlphaFoldDB" id="A0A9Q9AUR2"/>
<sequence length="538" mass="61920">MDASRLLTLPEELIAVIADHISVESLLDFALASPETYRHTKHRLEKNQRYHGELRIQHDHLPLQAPKLLRTALSDSEAIWHVRAFESWGARPGFQKWKTWRFYEDITEEEQEEWLGPPEDHTSLDADFYEPEELVHYRMIMMDVLHMSPSNVYKWIERIRDGWDEPIKGLLFALAPRLDRLNFIAYDSWQSTEYQGEDPLGFLCLAIRSVYDSLSIGAAWPPGFMSLRMVSICNSTSLRHPHDSYTTKPSRLAPLFLLPNIKVLNLTLLGYQDDEEPDFFLPPNSSTVEELSFSCCSITLQAFIKFIQGCRHLRHFLCAASSMGSNHRNDTELFRTLSRCHNSTLESLSLDSYNRRLSILATSFPRLKVLDRLSIRDLVRDQIRNTEGLTFRPSDKPQTRAAVSADPVDGVDVVELRDALPSSLEKLGLSTHTVSANRPDFMARNAVLRAVADLVEDERFSNLKQICLRGLLNIASDDEEWDPHALKRINQCGIDTHLQHSDFSPFWLATRRHKRQHRDGNLGLVVNETDPRELRELQ</sequence>
<dbReference type="Proteomes" id="UP001056384">
    <property type="component" value="Chromosome 7"/>
</dbReference>
<dbReference type="SUPFAM" id="SSF52047">
    <property type="entry name" value="RNI-like"/>
    <property type="match status" value="1"/>
</dbReference>
<dbReference type="Gene3D" id="3.80.10.10">
    <property type="entry name" value="Ribonuclease Inhibitor"/>
    <property type="match status" value="1"/>
</dbReference>
<evidence type="ECO:0000313" key="1">
    <source>
        <dbReference type="EMBL" id="USW55759.1"/>
    </source>
</evidence>
<proteinExistence type="predicted"/>
<dbReference type="OrthoDB" id="3644718at2759"/>
<keyword evidence="2" id="KW-1185">Reference proteome</keyword>